<evidence type="ECO:0000259" key="5">
    <source>
        <dbReference type="Pfam" id="PF17101"/>
    </source>
</evidence>
<dbReference type="Pfam" id="PF11380">
    <property type="entry name" value="Stealth_CR2"/>
    <property type="match status" value="1"/>
</dbReference>
<organism evidence="6 7">
    <name type="scientific">Megamonas hypermegale</name>
    <dbReference type="NCBI Taxonomy" id="158847"/>
    <lineage>
        <taxon>Bacteria</taxon>
        <taxon>Bacillati</taxon>
        <taxon>Bacillota</taxon>
        <taxon>Negativicutes</taxon>
        <taxon>Selenomonadales</taxon>
        <taxon>Selenomonadaceae</taxon>
        <taxon>Megamonas</taxon>
    </lineage>
</organism>
<dbReference type="EC" id="2.7.-.-" evidence="6"/>
<proteinExistence type="inferred from homology"/>
<dbReference type="InterPro" id="IPR031358">
    <property type="entry name" value="Stealth_CR1"/>
</dbReference>
<dbReference type="EMBL" id="UGPP01000001">
    <property type="protein sequence ID" value="STY72066.1"/>
    <property type="molecule type" value="Genomic_DNA"/>
</dbReference>
<evidence type="ECO:0000256" key="3">
    <source>
        <dbReference type="ARBA" id="ARBA00023169"/>
    </source>
</evidence>
<sequence>MSENYPIDFVVTWVDGNDPVWQAEKAKYSPSKNADNRNVRFRDWDNMQYWFRAVEKFAPWVNKIHFVTYGHLPKWLNTNNPKLNIAKHSDFIPQKYLPTFSSRTIEFNLHRIENLTERFVYFNDDMFLLRPVKRELFFAGKDCLPTDFAITSTLSVTDKKDTVQYAKFNNIVILNSHFDKKEQMKKNLHKWINLEYGWNSLRNLIFMGEHHFKGFANNHLAFSYLKSEIEDLWNVEFEELDNTCKHKFRSRDDVNQWLIRYWHLAKGKFVPIGRHRKGRVYEVYNGVEQNQELFKIIKNQAMPMICINDNDNVDFEPIKERIKQAFNKILPEKSSFEK</sequence>
<name>A0A378NW11_9FIRM</name>
<dbReference type="InterPro" id="IPR021520">
    <property type="entry name" value="Stealth_CR2"/>
</dbReference>
<dbReference type="AlphaFoldDB" id="A0A378NW11"/>
<dbReference type="STRING" id="1122216.GCA_000423385_01764"/>
<dbReference type="PANTHER" id="PTHR24045">
    <property type="match status" value="1"/>
</dbReference>
<dbReference type="GO" id="GO:0000271">
    <property type="term" value="P:polysaccharide biosynthetic process"/>
    <property type="evidence" value="ECO:0007669"/>
    <property type="project" value="UniProtKB-KW"/>
</dbReference>
<dbReference type="RefSeq" id="WP_115152151.1">
    <property type="nucleotide sequence ID" value="NZ_UGPP01000001.1"/>
</dbReference>
<keyword evidence="3" id="KW-0270">Exopolysaccharide synthesis</keyword>
<comment type="similarity">
    <text evidence="1">Belongs to the stealth family.</text>
</comment>
<evidence type="ECO:0000313" key="6">
    <source>
        <dbReference type="EMBL" id="STY72066.1"/>
    </source>
</evidence>
<protein>
    <submittedName>
        <fullName evidence="6">Capsular polysaccharide phosphotransferase SacB</fullName>
        <ecNumber evidence="6">2.7.-.-</ecNumber>
    </submittedName>
</protein>
<dbReference type="GO" id="GO:0016772">
    <property type="term" value="F:transferase activity, transferring phosphorus-containing groups"/>
    <property type="evidence" value="ECO:0007669"/>
    <property type="project" value="InterPro"/>
</dbReference>
<dbReference type="PANTHER" id="PTHR24045:SF0">
    <property type="entry name" value="N-ACETYLGLUCOSAMINE-1-PHOSPHOTRANSFERASE SUBUNITS ALPHA_BETA"/>
    <property type="match status" value="1"/>
</dbReference>
<dbReference type="Proteomes" id="UP000255234">
    <property type="component" value="Unassembled WGS sequence"/>
</dbReference>
<evidence type="ECO:0000313" key="7">
    <source>
        <dbReference type="Proteomes" id="UP000255234"/>
    </source>
</evidence>
<dbReference type="Pfam" id="PF17101">
    <property type="entry name" value="Stealth_CR1"/>
    <property type="match status" value="1"/>
</dbReference>
<evidence type="ECO:0000256" key="2">
    <source>
        <dbReference type="ARBA" id="ARBA00022679"/>
    </source>
</evidence>
<feature type="domain" description="Stealth protein CR2 conserved region 2" evidence="4">
    <location>
        <begin position="40"/>
        <end position="140"/>
    </location>
</feature>
<evidence type="ECO:0000256" key="1">
    <source>
        <dbReference type="ARBA" id="ARBA00007583"/>
    </source>
</evidence>
<gene>
    <name evidence="6" type="primary">sacB</name>
    <name evidence="6" type="ORF">NCTC10571_02256</name>
</gene>
<accession>A0A378NW11</accession>
<keyword evidence="2 6" id="KW-0808">Transferase</keyword>
<feature type="domain" description="Stealth protein CR1 conserved region 1" evidence="5">
    <location>
        <begin position="5"/>
        <end position="31"/>
    </location>
</feature>
<reference evidence="6 7" key="1">
    <citation type="submission" date="2018-06" db="EMBL/GenBank/DDBJ databases">
        <authorList>
            <consortium name="Pathogen Informatics"/>
            <person name="Doyle S."/>
        </authorList>
    </citation>
    <scope>NUCLEOTIDE SEQUENCE [LARGE SCALE GENOMIC DNA]</scope>
    <source>
        <strain evidence="6 7">NCTC10571</strain>
    </source>
</reference>
<dbReference type="InterPro" id="IPR047141">
    <property type="entry name" value="Stealth"/>
</dbReference>
<evidence type="ECO:0000259" key="4">
    <source>
        <dbReference type="Pfam" id="PF11380"/>
    </source>
</evidence>